<comment type="caution">
    <text evidence="2">The sequence shown here is derived from an EMBL/GenBank/DDBJ whole genome shotgun (WGS) entry which is preliminary data.</text>
</comment>
<keyword evidence="3" id="KW-1185">Reference proteome</keyword>
<feature type="compositionally biased region" description="Polar residues" evidence="1">
    <location>
        <begin position="172"/>
        <end position="186"/>
    </location>
</feature>
<dbReference type="EMBL" id="JAGKQM010000012">
    <property type="protein sequence ID" value="KAH0896784.1"/>
    <property type="molecule type" value="Genomic_DNA"/>
</dbReference>
<evidence type="ECO:0000313" key="3">
    <source>
        <dbReference type="Proteomes" id="UP000824890"/>
    </source>
</evidence>
<name>A0ABQ8AW72_BRANA</name>
<dbReference type="Proteomes" id="UP000824890">
    <property type="component" value="Unassembled WGS sequence"/>
</dbReference>
<sequence>NVDNFVVAATLNGRFNIGRSICAALLSFLLRSSSWQSKRCCFLYADQLEVQTNIISSDSGTRMSCKEKVKSMNFDKLQVPSMVTHDSCAFGEALTKVGQTISKSTSHVLAGPALPQPQLQGAWTKPLLITGATERSTMLSDNPVTENSEWPALSTRDIGRKKNKSSVDRTKATQQTKLVDSSSSQRVKLPTDKSRFPWAARINPQTRSLHRVTVPEYMEDGTPKVSSETSQEAAVAKRDATLSDIPIPSQAKEAMSMATIQASNSQKCISHAPVSDQPATPKDDTSCICDEVIEKINSTDVDDLVSLATISVLENLYESPTFICVNETVESPPTESAPIKQHTESSVTQTQPRMQEIDLGSNQFASLTSLEGEEEYQLELDESSGPIDLLTPSGKRLLRNLQGKDSFEKDLLNPRQKVWNGNCNPRLADEEIEDMETVGDYGRSDFLPL</sequence>
<reference evidence="2 3" key="1">
    <citation type="submission" date="2021-05" db="EMBL/GenBank/DDBJ databases">
        <title>Genome Assembly of Synthetic Allotetraploid Brassica napus Reveals Homoeologous Exchanges between Subgenomes.</title>
        <authorList>
            <person name="Davis J.T."/>
        </authorList>
    </citation>
    <scope>NUCLEOTIDE SEQUENCE [LARGE SCALE GENOMIC DNA]</scope>
    <source>
        <strain evidence="3">cv. Da-Ae</strain>
        <tissue evidence="2">Seedling</tissue>
    </source>
</reference>
<organism evidence="2 3">
    <name type="scientific">Brassica napus</name>
    <name type="common">Rape</name>
    <dbReference type="NCBI Taxonomy" id="3708"/>
    <lineage>
        <taxon>Eukaryota</taxon>
        <taxon>Viridiplantae</taxon>
        <taxon>Streptophyta</taxon>
        <taxon>Embryophyta</taxon>
        <taxon>Tracheophyta</taxon>
        <taxon>Spermatophyta</taxon>
        <taxon>Magnoliopsida</taxon>
        <taxon>eudicotyledons</taxon>
        <taxon>Gunneridae</taxon>
        <taxon>Pentapetalae</taxon>
        <taxon>rosids</taxon>
        <taxon>malvids</taxon>
        <taxon>Brassicales</taxon>
        <taxon>Brassicaceae</taxon>
        <taxon>Brassiceae</taxon>
        <taxon>Brassica</taxon>
    </lineage>
</organism>
<evidence type="ECO:0000256" key="1">
    <source>
        <dbReference type="SAM" id="MobiDB-lite"/>
    </source>
</evidence>
<accession>A0ABQ8AW72</accession>
<feature type="region of interest" description="Disordered" evidence="1">
    <location>
        <begin position="135"/>
        <end position="190"/>
    </location>
</feature>
<evidence type="ECO:0000313" key="2">
    <source>
        <dbReference type="EMBL" id="KAH0896784.1"/>
    </source>
</evidence>
<proteinExistence type="predicted"/>
<feature type="compositionally biased region" description="Polar residues" evidence="1">
    <location>
        <begin position="135"/>
        <end position="148"/>
    </location>
</feature>
<feature type="compositionally biased region" description="Basic and acidic residues" evidence="1">
    <location>
        <begin position="157"/>
        <end position="171"/>
    </location>
</feature>
<protein>
    <submittedName>
        <fullName evidence="2">Uncharacterized protein</fullName>
    </submittedName>
</protein>
<feature type="non-terminal residue" evidence="2">
    <location>
        <position position="1"/>
    </location>
</feature>
<gene>
    <name evidence="2" type="ORF">HID58_046352</name>
</gene>